<keyword evidence="4" id="KW-0508">mRNA splicing</keyword>
<dbReference type="PROSITE" id="PS50082">
    <property type="entry name" value="WD_REPEATS_2"/>
    <property type="match status" value="4"/>
</dbReference>
<keyword evidence="1 5" id="KW-0853">WD repeat</keyword>
<dbReference type="PROSITE" id="PS50294">
    <property type="entry name" value="WD_REPEATS_REGION"/>
    <property type="match status" value="3"/>
</dbReference>
<dbReference type="Proteomes" id="UP001054252">
    <property type="component" value="Unassembled WGS sequence"/>
</dbReference>
<feature type="repeat" description="WD" evidence="5">
    <location>
        <begin position="133"/>
        <end position="156"/>
    </location>
</feature>
<keyword evidence="2" id="KW-0507">mRNA processing</keyword>
<evidence type="ECO:0000256" key="4">
    <source>
        <dbReference type="ARBA" id="ARBA00023187"/>
    </source>
</evidence>
<dbReference type="Pfam" id="PF00400">
    <property type="entry name" value="WD40"/>
    <property type="match status" value="5"/>
</dbReference>
<dbReference type="InterPro" id="IPR036322">
    <property type="entry name" value="WD40_repeat_dom_sf"/>
</dbReference>
<feature type="repeat" description="WD" evidence="5">
    <location>
        <begin position="163"/>
        <end position="197"/>
    </location>
</feature>
<evidence type="ECO:0000256" key="1">
    <source>
        <dbReference type="ARBA" id="ARBA00022574"/>
    </source>
</evidence>
<feature type="repeat" description="WD" evidence="5">
    <location>
        <begin position="72"/>
        <end position="113"/>
    </location>
</feature>
<name>A0AAV5MGZ4_9ROSI</name>
<keyword evidence="8" id="KW-1185">Reference proteome</keyword>
<feature type="repeat" description="WD" evidence="5">
    <location>
        <begin position="29"/>
        <end position="63"/>
    </location>
</feature>
<evidence type="ECO:0000256" key="6">
    <source>
        <dbReference type="SAM" id="Phobius"/>
    </source>
</evidence>
<dbReference type="GO" id="GO:0071013">
    <property type="term" value="C:catalytic step 2 spliceosome"/>
    <property type="evidence" value="ECO:0007669"/>
    <property type="project" value="TreeGrafter"/>
</dbReference>
<dbReference type="SMART" id="SM00320">
    <property type="entry name" value="WD40"/>
    <property type="match status" value="5"/>
</dbReference>
<dbReference type="PANTHER" id="PTHR44006:SF1">
    <property type="entry name" value="U5 SMALL NUCLEAR RIBONUCLEOPROTEIN 40 KDA PROTEIN"/>
    <property type="match status" value="1"/>
</dbReference>
<sequence length="285" mass="31546">MVCCSTCSSAHERNGNKRTSSLESPIMLLTGHQSAVYTMKFNPAGTVIASGSHDKEIFLWNVQGDCKNFMVLKGHKNAVLDLQWTTDGTQIISASPDKTLRAWDVETGKQIKKMAEHSSFVNPCCPSRRGPLLVVSESDDGTAKLWDMRQRGAIQTVPDKYQITAVSFSDASDKIFTGGIDNDVKVWDLRRGEVTMTLQGHQDMITGMSLSPDDPLIADDRRVLVPDLVAGADATLRRNNFVVPIYWTPMFFLIVGLIIFMDFTTFVILVTKDAARKEFSTKGCS</sequence>
<dbReference type="PANTHER" id="PTHR44006">
    <property type="entry name" value="U5 SMALL NUCLEAR RIBONUCLEOPROTEIN 40 KDA PROTEIN"/>
    <property type="match status" value="1"/>
</dbReference>
<keyword evidence="3" id="KW-0677">Repeat</keyword>
<evidence type="ECO:0000313" key="8">
    <source>
        <dbReference type="Proteomes" id="UP001054252"/>
    </source>
</evidence>
<keyword evidence="6" id="KW-0812">Transmembrane</keyword>
<protein>
    <submittedName>
        <fullName evidence="7">Uncharacterized protein</fullName>
    </submittedName>
</protein>
<dbReference type="CDD" id="cd00200">
    <property type="entry name" value="WD40"/>
    <property type="match status" value="1"/>
</dbReference>
<dbReference type="InterPro" id="IPR001680">
    <property type="entry name" value="WD40_rpt"/>
</dbReference>
<dbReference type="InterPro" id="IPR052234">
    <property type="entry name" value="U5_snRNP_Component"/>
</dbReference>
<organism evidence="7 8">
    <name type="scientific">Rubroshorea leprosula</name>
    <dbReference type="NCBI Taxonomy" id="152421"/>
    <lineage>
        <taxon>Eukaryota</taxon>
        <taxon>Viridiplantae</taxon>
        <taxon>Streptophyta</taxon>
        <taxon>Embryophyta</taxon>
        <taxon>Tracheophyta</taxon>
        <taxon>Spermatophyta</taxon>
        <taxon>Magnoliopsida</taxon>
        <taxon>eudicotyledons</taxon>
        <taxon>Gunneridae</taxon>
        <taxon>Pentapetalae</taxon>
        <taxon>rosids</taxon>
        <taxon>malvids</taxon>
        <taxon>Malvales</taxon>
        <taxon>Dipterocarpaceae</taxon>
        <taxon>Rubroshorea</taxon>
    </lineage>
</organism>
<dbReference type="InterPro" id="IPR015943">
    <property type="entry name" value="WD40/YVTN_repeat-like_dom_sf"/>
</dbReference>
<evidence type="ECO:0000256" key="5">
    <source>
        <dbReference type="PROSITE-ProRule" id="PRU00221"/>
    </source>
</evidence>
<dbReference type="PROSITE" id="PS00678">
    <property type="entry name" value="WD_REPEATS_1"/>
    <property type="match status" value="3"/>
</dbReference>
<dbReference type="AlphaFoldDB" id="A0AAV5MGZ4"/>
<evidence type="ECO:0000256" key="3">
    <source>
        <dbReference type="ARBA" id="ARBA00022737"/>
    </source>
</evidence>
<feature type="transmembrane region" description="Helical" evidence="6">
    <location>
        <begin position="246"/>
        <end position="270"/>
    </location>
</feature>
<dbReference type="InterPro" id="IPR020472">
    <property type="entry name" value="WD40_PAC1"/>
</dbReference>
<evidence type="ECO:0000256" key="2">
    <source>
        <dbReference type="ARBA" id="ARBA00022664"/>
    </source>
</evidence>
<dbReference type="SUPFAM" id="SSF50978">
    <property type="entry name" value="WD40 repeat-like"/>
    <property type="match status" value="1"/>
</dbReference>
<dbReference type="GO" id="GO:0008380">
    <property type="term" value="P:RNA splicing"/>
    <property type="evidence" value="ECO:0007669"/>
    <property type="project" value="UniProtKB-KW"/>
</dbReference>
<dbReference type="InterPro" id="IPR019775">
    <property type="entry name" value="WD40_repeat_CS"/>
</dbReference>
<dbReference type="EMBL" id="BPVZ01000252">
    <property type="protein sequence ID" value="GKV48309.1"/>
    <property type="molecule type" value="Genomic_DNA"/>
</dbReference>
<gene>
    <name evidence="7" type="ORF">SLEP1_g55133</name>
</gene>
<reference evidence="7 8" key="1">
    <citation type="journal article" date="2021" name="Commun. Biol.">
        <title>The genome of Shorea leprosula (Dipterocarpaceae) highlights the ecological relevance of drought in aseasonal tropical rainforests.</title>
        <authorList>
            <person name="Ng K.K.S."/>
            <person name="Kobayashi M.J."/>
            <person name="Fawcett J.A."/>
            <person name="Hatakeyama M."/>
            <person name="Paape T."/>
            <person name="Ng C.H."/>
            <person name="Ang C.C."/>
            <person name="Tnah L.H."/>
            <person name="Lee C.T."/>
            <person name="Nishiyama T."/>
            <person name="Sese J."/>
            <person name="O'Brien M.J."/>
            <person name="Copetti D."/>
            <person name="Mohd Noor M.I."/>
            <person name="Ong R.C."/>
            <person name="Putra M."/>
            <person name="Sireger I.Z."/>
            <person name="Indrioko S."/>
            <person name="Kosugi Y."/>
            <person name="Izuno A."/>
            <person name="Isagi Y."/>
            <person name="Lee S.L."/>
            <person name="Shimizu K.K."/>
        </authorList>
    </citation>
    <scope>NUCLEOTIDE SEQUENCE [LARGE SCALE GENOMIC DNA]</scope>
    <source>
        <strain evidence="7">214</strain>
    </source>
</reference>
<evidence type="ECO:0000313" key="7">
    <source>
        <dbReference type="EMBL" id="GKV48309.1"/>
    </source>
</evidence>
<proteinExistence type="predicted"/>
<keyword evidence="6" id="KW-0472">Membrane</keyword>
<dbReference type="GO" id="GO:0006397">
    <property type="term" value="P:mRNA processing"/>
    <property type="evidence" value="ECO:0007669"/>
    <property type="project" value="UniProtKB-KW"/>
</dbReference>
<keyword evidence="6" id="KW-1133">Transmembrane helix</keyword>
<accession>A0AAV5MGZ4</accession>
<dbReference type="GO" id="GO:0003723">
    <property type="term" value="F:RNA binding"/>
    <property type="evidence" value="ECO:0007669"/>
    <property type="project" value="TreeGrafter"/>
</dbReference>
<dbReference type="Gene3D" id="2.130.10.10">
    <property type="entry name" value="YVTN repeat-like/Quinoprotein amine dehydrogenase"/>
    <property type="match status" value="1"/>
</dbReference>
<dbReference type="PRINTS" id="PR00320">
    <property type="entry name" value="GPROTEINBRPT"/>
</dbReference>
<comment type="caution">
    <text evidence="7">The sequence shown here is derived from an EMBL/GenBank/DDBJ whole genome shotgun (WGS) entry which is preliminary data.</text>
</comment>